<dbReference type="Proteomes" id="UP000011863">
    <property type="component" value="Chromosome"/>
</dbReference>
<proteinExistence type="predicted"/>
<dbReference type="KEGG" id="aym:YM304_23630"/>
<organism evidence="1 2">
    <name type="scientific">Ilumatobacter coccineus (strain NBRC 103263 / KCTC 29153 / YM16-304)</name>
    <dbReference type="NCBI Taxonomy" id="1313172"/>
    <lineage>
        <taxon>Bacteria</taxon>
        <taxon>Bacillati</taxon>
        <taxon>Actinomycetota</taxon>
        <taxon>Acidimicrobiia</taxon>
        <taxon>Acidimicrobiales</taxon>
        <taxon>Ilumatobacteraceae</taxon>
        <taxon>Ilumatobacter</taxon>
    </lineage>
</organism>
<dbReference type="OrthoDB" id="3812886at2"/>
<name>A0A6C7E7G2_ILUCY</name>
<dbReference type="RefSeq" id="WP_015441924.1">
    <property type="nucleotide sequence ID" value="NC_020520.1"/>
</dbReference>
<reference evidence="1 2" key="1">
    <citation type="journal article" date="2013" name="Int. J. Syst. Evol. Microbiol.">
        <title>Ilumatobacter nonamiense sp. nov. and Ilumatobacter coccineum sp. nov., isolated from seashore sand.</title>
        <authorList>
            <person name="Matsumoto A."/>
            <person name="Kasai H."/>
            <person name="Matsuo Y."/>
            <person name="Shizuri Y."/>
            <person name="Ichikawa N."/>
            <person name="Fujita N."/>
            <person name="Omura S."/>
            <person name="Takahashi Y."/>
        </authorList>
    </citation>
    <scope>NUCLEOTIDE SEQUENCE [LARGE SCALE GENOMIC DNA]</scope>
    <source>
        <strain evidence="2">NBRC 103263 / KCTC 29153 / YM16-304</strain>
    </source>
</reference>
<dbReference type="AlphaFoldDB" id="A0A6C7E7G2"/>
<accession>A0A6C7E7G2</accession>
<sequence>MTPFEQAPRPDIADRPTDFDFMAPGAWLEFNCELYAIVDELAIAIDRIDAGVIHLQSGRALPLLQLAQHCHLSPRDDWHDLIRQHLRTVTAHLTEVATLSAEPISMIDLRVRLVPDDPADRPVIDELCARPFADGIVQVLAVDIPDAIRLVPRCEIDELGWDLDEVWSSAWAQTEALEQPDEVNVIDVGGADVVHIFGHRVFNASLVRQIEDVVGTIGPNGAIVSIPHNHSVLVHVIEDTTVVTALNAMIPITRQVHRHGPGSVSPQLYWWRDGAMTSIPTYFAPDGVEVYPSPELVAILRALH</sequence>
<protein>
    <submittedName>
        <fullName evidence="1">Uncharacterized protein</fullName>
    </submittedName>
</protein>
<evidence type="ECO:0000313" key="2">
    <source>
        <dbReference type="Proteomes" id="UP000011863"/>
    </source>
</evidence>
<evidence type="ECO:0000313" key="1">
    <source>
        <dbReference type="EMBL" id="BAN02677.1"/>
    </source>
</evidence>
<dbReference type="EMBL" id="AP012057">
    <property type="protein sequence ID" value="BAN02677.1"/>
    <property type="molecule type" value="Genomic_DNA"/>
</dbReference>
<keyword evidence="2" id="KW-1185">Reference proteome</keyword>
<gene>
    <name evidence="1" type="ORF">YM304_23630</name>
</gene>